<evidence type="ECO:0000259" key="5">
    <source>
        <dbReference type="PROSITE" id="PS51094"/>
    </source>
</evidence>
<dbReference type="InterPro" id="IPR002178">
    <property type="entry name" value="PTS_EIIA_type-2_dom"/>
</dbReference>
<dbReference type="PANTHER" id="PTHR32071">
    <property type="entry name" value="TRANSCRIPTIONAL REGULATORY PROTEIN"/>
    <property type="match status" value="1"/>
</dbReference>
<dbReference type="Pfam" id="PF00158">
    <property type="entry name" value="Sigma54_activat"/>
    <property type="match status" value="1"/>
</dbReference>
<gene>
    <name evidence="8" type="ORF">GCM10008906_00490</name>
</gene>
<keyword evidence="3" id="KW-0067">ATP-binding</keyword>
<accession>A0ABN1J831</accession>
<dbReference type="PROSITE" id="PS51372">
    <property type="entry name" value="PRD_2"/>
    <property type="match status" value="1"/>
</dbReference>
<evidence type="ECO:0000313" key="8">
    <source>
        <dbReference type="EMBL" id="GAA0731710.1"/>
    </source>
</evidence>
<feature type="domain" description="Sigma-54 factor interaction" evidence="4">
    <location>
        <begin position="121"/>
        <end position="355"/>
    </location>
</feature>
<feature type="domain" description="PTS EIIA type-2" evidence="5">
    <location>
        <begin position="839"/>
        <end position="976"/>
    </location>
</feature>
<dbReference type="Pfam" id="PF00874">
    <property type="entry name" value="PRD"/>
    <property type="match status" value="1"/>
</dbReference>
<dbReference type="InterPro" id="IPR002078">
    <property type="entry name" value="Sigma_54_int"/>
</dbReference>
<evidence type="ECO:0000256" key="3">
    <source>
        <dbReference type="ARBA" id="ARBA00022840"/>
    </source>
</evidence>
<dbReference type="SMART" id="SM00382">
    <property type="entry name" value="AAA"/>
    <property type="match status" value="1"/>
</dbReference>
<protein>
    <submittedName>
        <fullName evidence="8">Sigma 54-interacting transcriptional regulator</fullName>
    </submittedName>
</protein>
<dbReference type="CDD" id="cd00211">
    <property type="entry name" value="PTS_IIA_fru"/>
    <property type="match status" value="1"/>
</dbReference>
<dbReference type="Gene3D" id="3.40.50.510">
    <property type="entry name" value="Phosphotransferase system, mannose-type IIA component"/>
    <property type="match status" value="1"/>
</dbReference>
<dbReference type="InterPro" id="IPR003593">
    <property type="entry name" value="AAA+_ATPase"/>
</dbReference>
<comment type="caution">
    <text evidence="8">The sequence shown here is derived from an EMBL/GenBank/DDBJ whole genome shotgun (WGS) entry which is preliminary data.</text>
</comment>
<reference evidence="8 9" key="1">
    <citation type="journal article" date="2019" name="Int. J. Syst. Evol. Microbiol.">
        <title>The Global Catalogue of Microorganisms (GCM) 10K type strain sequencing project: providing services to taxonomists for standard genome sequencing and annotation.</title>
        <authorList>
            <consortium name="The Broad Institute Genomics Platform"/>
            <consortium name="The Broad Institute Genome Sequencing Center for Infectious Disease"/>
            <person name="Wu L."/>
            <person name="Ma J."/>
        </authorList>
    </citation>
    <scope>NUCLEOTIDE SEQUENCE [LARGE SCALE GENOMIC DNA]</scope>
    <source>
        <strain evidence="8 9">JCM 1407</strain>
    </source>
</reference>
<dbReference type="PROSITE" id="PS50045">
    <property type="entry name" value="SIGMA54_INTERACT_4"/>
    <property type="match status" value="1"/>
</dbReference>
<dbReference type="PROSITE" id="PS51094">
    <property type="entry name" value="PTS_EIIA_TYPE_2"/>
    <property type="match status" value="1"/>
</dbReference>
<evidence type="ECO:0000256" key="1">
    <source>
        <dbReference type="ARBA" id="ARBA00022679"/>
    </source>
</evidence>
<dbReference type="InterPro" id="IPR025943">
    <property type="entry name" value="Sigma_54_int_dom_ATP-bd_2"/>
</dbReference>
<proteinExistence type="predicted"/>
<dbReference type="InterPro" id="IPR027417">
    <property type="entry name" value="P-loop_NTPase"/>
</dbReference>
<evidence type="ECO:0000259" key="7">
    <source>
        <dbReference type="PROSITE" id="PS51372"/>
    </source>
</evidence>
<sequence>MKKLFDLVDNEDKKNPLTDNQIAKFLNLSRSEVVKLRHANNIGNSRERREEILKKEIKKIKEKEPFVSLRALTSKLNEEGFHISRNIVSRLLKTIKIKNDTIVDDTKKVEKDFLYSSFDTLIGIRGSLKSKIKLAQAAILYPTNGLHTLIYGPAGVGKSELAECMYKFAIELKTKEEVAPFIVFNCADYADNPQLLLAQLFGYKKGAFTGAEVDKKGIVEKADNGILFLDEIHRLPSEGQEMLFYLIDKGKYRRLGESGEFRDAKIMIISATTEDIGESLLTTFKRRIPMFIELPSLSKRPLGERFEIIKSFFLQESSRINMRIILEYNVVVALLLYVAKGNIGQLRSDIQVICARGFLNCIINKENYIKIEITDLSTQIVKGLLRINNNRSKIEKLINENIEILPLQQKKIKLIKQNEYILPKEIYTEIETKYEKLENEGMNKDIINRILGDELEIRVNQLIKQVKVNKRKLKRSDLKNIVGEKIVNAVENMMKKANDKLGELDDSLFYCLATHLAESYERILKDKPIQNPQLNRIKNDYKYKNEYDIAKKMAKIAESYLSIDLPEEEVGFIAMYLKSYSQKNILNDTHVGVLVLTHGHVAKGIVDVANRLLGVEHARAIEMSLDDSPKIVLEKAMEIVKILDQGKGVLMLVDMGSLVSFGNIITDKTGIQTETVVRVDTIMVIEAVRKALLTDADLREIALSIKSEKENLPFQLKHNNKIYFSKCILSLCLTGKGTAQFISNLIQKHIPQAINDIEIISLAILNKKNILDIIDNLNENKNILAIVGTVNPLSHEIPFIAAKEIIKGGGIDRLKKIIDMNIKNNIILKKYNERVSLENLIQTDLIISNSKLVEKNEILDEMASLLHLKGYVTENFIVSVHQRELMGVTVYQNSVALPHGSPEDVKKSKICILVTEKPVEWGENNKIQVVFMIALNYYSKAEFKKIYYKINNTKMIDFIKKERNPEQIREVIINGG</sequence>
<dbReference type="InterPro" id="IPR004701">
    <property type="entry name" value="PTS_EIIA_man-typ"/>
</dbReference>
<name>A0ABN1J831_9CLOT</name>
<keyword evidence="2" id="KW-0547">Nucleotide-binding</keyword>
<evidence type="ECO:0000256" key="2">
    <source>
        <dbReference type="ARBA" id="ARBA00022741"/>
    </source>
</evidence>
<dbReference type="PROSITE" id="PS51096">
    <property type="entry name" value="PTS_EIIA_TYPE_4"/>
    <property type="match status" value="1"/>
</dbReference>
<dbReference type="Gene3D" id="3.40.930.10">
    <property type="entry name" value="Mannitol-specific EII, Chain A"/>
    <property type="match status" value="1"/>
</dbReference>
<evidence type="ECO:0000259" key="6">
    <source>
        <dbReference type="PROSITE" id="PS51096"/>
    </source>
</evidence>
<dbReference type="InterPro" id="IPR011608">
    <property type="entry name" value="PRD"/>
</dbReference>
<dbReference type="EMBL" id="BAAACG010000001">
    <property type="protein sequence ID" value="GAA0731710.1"/>
    <property type="molecule type" value="Genomic_DNA"/>
</dbReference>
<dbReference type="PROSITE" id="PS00676">
    <property type="entry name" value="SIGMA54_INTERACT_2"/>
    <property type="match status" value="1"/>
</dbReference>
<dbReference type="SUPFAM" id="SSF53062">
    <property type="entry name" value="PTS system fructose IIA component-like"/>
    <property type="match status" value="1"/>
</dbReference>
<evidence type="ECO:0000313" key="9">
    <source>
        <dbReference type="Proteomes" id="UP001501510"/>
    </source>
</evidence>
<dbReference type="InterPro" id="IPR036634">
    <property type="entry name" value="PRD_sf"/>
</dbReference>
<organism evidence="8 9">
    <name type="scientific">Clostridium oceanicum</name>
    <dbReference type="NCBI Taxonomy" id="1543"/>
    <lineage>
        <taxon>Bacteria</taxon>
        <taxon>Bacillati</taxon>
        <taxon>Bacillota</taxon>
        <taxon>Clostridia</taxon>
        <taxon>Eubacteriales</taxon>
        <taxon>Clostridiaceae</taxon>
        <taxon>Clostridium</taxon>
    </lineage>
</organism>
<dbReference type="SUPFAM" id="SSF63520">
    <property type="entry name" value="PTS-regulatory domain, PRD"/>
    <property type="match status" value="1"/>
</dbReference>
<evidence type="ECO:0000259" key="4">
    <source>
        <dbReference type="PROSITE" id="PS50045"/>
    </source>
</evidence>
<keyword evidence="9" id="KW-1185">Reference proteome</keyword>
<dbReference type="Gene3D" id="1.10.1790.10">
    <property type="entry name" value="PRD domain"/>
    <property type="match status" value="1"/>
</dbReference>
<dbReference type="PANTHER" id="PTHR32071:SF90">
    <property type="entry name" value="TRANSCRIPTIONAL REGULATORY PROTEIN LEVR"/>
    <property type="match status" value="1"/>
</dbReference>
<dbReference type="InterPro" id="IPR016152">
    <property type="entry name" value="PTrfase/Anion_transptr"/>
</dbReference>
<dbReference type="Gene3D" id="3.40.50.300">
    <property type="entry name" value="P-loop containing nucleotide triphosphate hydrolases"/>
    <property type="match status" value="1"/>
</dbReference>
<dbReference type="RefSeq" id="WP_343757641.1">
    <property type="nucleotide sequence ID" value="NZ_BAAACG010000001.1"/>
</dbReference>
<feature type="domain" description="PRD" evidence="7">
    <location>
        <begin position="481"/>
        <end position="587"/>
    </location>
</feature>
<dbReference type="SUPFAM" id="SSF52540">
    <property type="entry name" value="P-loop containing nucleoside triphosphate hydrolases"/>
    <property type="match status" value="1"/>
</dbReference>
<dbReference type="SUPFAM" id="SSF55804">
    <property type="entry name" value="Phoshotransferase/anion transport protein"/>
    <property type="match status" value="1"/>
</dbReference>
<dbReference type="Pfam" id="PF00359">
    <property type="entry name" value="PTS_EIIA_2"/>
    <property type="match status" value="1"/>
</dbReference>
<dbReference type="Pfam" id="PF03610">
    <property type="entry name" value="EIIA-man"/>
    <property type="match status" value="1"/>
</dbReference>
<dbReference type="CDD" id="cd00009">
    <property type="entry name" value="AAA"/>
    <property type="match status" value="1"/>
</dbReference>
<keyword evidence="1" id="KW-0808">Transferase</keyword>
<feature type="domain" description="PTS EIIA type-4" evidence="6">
    <location>
        <begin position="590"/>
        <end position="712"/>
    </location>
</feature>
<dbReference type="Gene3D" id="1.10.10.60">
    <property type="entry name" value="Homeodomain-like"/>
    <property type="match status" value="1"/>
</dbReference>
<dbReference type="Proteomes" id="UP001501510">
    <property type="component" value="Unassembled WGS sequence"/>
</dbReference>
<dbReference type="InterPro" id="IPR036662">
    <property type="entry name" value="PTS_EIIA_man-typ_sf"/>
</dbReference>